<keyword evidence="2" id="KW-0378">Hydrolase</keyword>
<dbReference type="PANTHER" id="PTHR22762:SF120">
    <property type="entry name" value="HETEROGLYCAN GLUCOSIDASE 1"/>
    <property type="match status" value="1"/>
</dbReference>
<evidence type="ECO:0000259" key="4">
    <source>
        <dbReference type="Pfam" id="PF13802"/>
    </source>
</evidence>
<dbReference type="InterPro" id="IPR017853">
    <property type="entry name" value="GH"/>
</dbReference>
<dbReference type="EMBL" id="WXEY01000032">
    <property type="protein sequence ID" value="MZP31310.1"/>
    <property type="molecule type" value="Genomic_DNA"/>
</dbReference>
<protein>
    <recommendedName>
        <fullName evidence="8">Alpha-glucosidase</fullName>
    </recommendedName>
</protein>
<keyword evidence="2" id="KW-0326">Glycosidase</keyword>
<feature type="domain" description="Glycosyl hydrolase family 31 C-terminal" evidence="5">
    <location>
        <begin position="746"/>
        <end position="857"/>
    </location>
</feature>
<evidence type="ECO:0000259" key="5">
    <source>
        <dbReference type="Pfam" id="PF21365"/>
    </source>
</evidence>
<dbReference type="GO" id="GO:0004553">
    <property type="term" value="F:hydrolase activity, hydrolyzing O-glycosyl compounds"/>
    <property type="evidence" value="ECO:0007669"/>
    <property type="project" value="InterPro"/>
</dbReference>
<organism evidence="6 7">
    <name type="scientific">Heliomicrobium undosum</name>
    <dbReference type="NCBI Taxonomy" id="121734"/>
    <lineage>
        <taxon>Bacteria</taxon>
        <taxon>Bacillati</taxon>
        <taxon>Bacillota</taxon>
        <taxon>Clostridia</taxon>
        <taxon>Eubacteriales</taxon>
        <taxon>Heliobacteriaceae</taxon>
        <taxon>Heliomicrobium</taxon>
    </lineage>
</organism>
<dbReference type="SUPFAM" id="SSF51011">
    <property type="entry name" value="Glycosyl hydrolase domain"/>
    <property type="match status" value="1"/>
</dbReference>
<dbReference type="SUPFAM" id="SSF74650">
    <property type="entry name" value="Galactose mutarotase-like"/>
    <property type="match status" value="1"/>
</dbReference>
<dbReference type="InterPro" id="IPR011013">
    <property type="entry name" value="Gal_mutarotase_sf_dom"/>
</dbReference>
<evidence type="ECO:0000256" key="2">
    <source>
        <dbReference type="RuleBase" id="RU361185"/>
    </source>
</evidence>
<reference evidence="6 7" key="1">
    <citation type="submission" date="2020-01" db="EMBL/GenBank/DDBJ databases">
        <title>Whole-genome sequence of Heliobacterium undosum DSM 13378.</title>
        <authorList>
            <person name="Kyndt J.A."/>
            <person name="Meyer T.E."/>
        </authorList>
    </citation>
    <scope>NUCLEOTIDE SEQUENCE [LARGE SCALE GENOMIC DNA]</scope>
    <source>
        <strain evidence="6 7">DSM 13378</strain>
    </source>
</reference>
<dbReference type="CDD" id="cd14752">
    <property type="entry name" value="GH31_N"/>
    <property type="match status" value="1"/>
</dbReference>
<feature type="domain" description="Glycoside hydrolase family 31 TIM barrel" evidence="3">
    <location>
        <begin position="326"/>
        <end position="737"/>
    </location>
</feature>
<gene>
    <name evidence="6" type="ORF">GTO91_16505</name>
</gene>
<dbReference type="InterPro" id="IPR048395">
    <property type="entry name" value="Glyco_hydro_31_C"/>
</dbReference>
<dbReference type="Gene3D" id="2.60.40.1180">
    <property type="entry name" value="Golgi alpha-mannosidase II"/>
    <property type="match status" value="2"/>
</dbReference>
<evidence type="ECO:0000313" key="6">
    <source>
        <dbReference type="EMBL" id="MZP31310.1"/>
    </source>
</evidence>
<dbReference type="Pfam" id="PF01055">
    <property type="entry name" value="Glyco_hydro_31_2nd"/>
    <property type="match status" value="1"/>
</dbReference>
<comment type="caution">
    <text evidence="6">The sequence shown here is derived from an EMBL/GenBank/DDBJ whole genome shotgun (WGS) entry which is preliminary data.</text>
</comment>
<dbReference type="Pfam" id="PF13802">
    <property type="entry name" value="Gal_mutarotas_2"/>
    <property type="match status" value="1"/>
</dbReference>
<dbReference type="Proteomes" id="UP000463470">
    <property type="component" value="Unassembled WGS sequence"/>
</dbReference>
<dbReference type="Gene3D" id="3.20.20.80">
    <property type="entry name" value="Glycosidases"/>
    <property type="match status" value="1"/>
</dbReference>
<dbReference type="Gene3D" id="2.60.40.1760">
    <property type="entry name" value="glycosyl hydrolase (family 31)"/>
    <property type="match status" value="1"/>
</dbReference>
<feature type="domain" description="Glycoside hydrolase family 31 N-terminal" evidence="4">
    <location>
        <begin position="79"/>
        <end position="282"/>
    </location>
</feature>
<dbReference type="SUPFAM" id="SSF51445">
    <property type="entry name" value="(Trans)glycosidases"/>
    <property type="match status" value="1"/>
</dbReference>
<dbReference type="OrthoDB" id="176168at2"/>
<proteinExistence type="inferred from homology"/>
<comment type="similarity">
    <text evidence="1 2">Belongs to the glycosyl hydrolase 31 family.</text>
</comment>
<dbReference type="AlphaFoldDB" id="A0A845L9K7"/>
<dbReference type="PANTHER" id="PTHR22762">
    <property type="entry name" value="ALPHA-GLUCOSIDASE"/>
    <property type="match status" value="1"/>
</dbReference>
<dbReference type="GO" id="GO:0030246">
    <property type="term" value="F:carbohydrate binding"/>
    <property type="evidence" value="ECO:0007669"/>
    <property type="project" value="InterPro"/>
</dbReference>
<evidence type="ECO:0000256" key="1">
    <source>
        <dbReference type="ARBA" id="ARBA00007806"/>
    </source>
</evidence>
<dbReference type="InterPro" id="IPR013780">
    <property type="entry name" value="Glyco_hydro_b"/>
</dbReference>
<dbReference type="GO" id="GO:0005975">
    <property type="term" value="P:carbohydrate metabolic process"/>
    <property type="evidence" value="ECO:0007669"/>
    <property type="project" value="InterPro"/>
</dbReference>
<accession>A0A845L9K7</accession>
<evidence type="ECO:0008006" key="8">
    <source>
        <dbReference type="Google" id="ProtNLM"/>
    </source>
</evidence>
<dbReference type="InterPro" id="IPR025887">
    <property type="entry name" value="Glyco_hydro_31_N_dom"/>
</dbReference>
<keyword evidence="7" id="KW-1185">Reference proteome</keyword>
<evidence type="ECO:0000259" key="3">
    <source>
        <dbReference type="Pfam" id="PF01055"/>
    </source>
</evidence>
<evidence type="ECO:0000313" key="7">
    <source>
        <dbReference type="Proteomes" id="UP000463470"/>
    </source>
</evidence>
<dbReference type="Pfam" id="PF21365">
    <property type="entry name" value="Glyco_hydro_31_3rd"/>
    <property type="match status" value="1"/>
</dbReference>
<sequence length="1033" mass="118129">MVTFNYWSIHTSLKPVVDAKEGPPLLKTQAFRFVRVEQFFEGCVSWNSLDSVIGAAFDGQKSISLFFQRADGKTCVMLLQFPRMDTFRLRFGPDKEKPEDYPKFNTRSIVTDTFSDLHRLMEPFSVDVDMKSNIRALHIITKDSQKVPYMKLVVQYSPFSITAYKLDPDGPFPVLSTATPAIYYTENGLDGYSVIQSFQKRATAKFIGFGEHGGLDLSKNTAQLTFFNYDNMRYRQVYNRGPLENREPLYHSDPFFMEFFGVPDKENVCGFFIDNPSQVCMDIGFLNSSRYMFGSRFGDLDYYFFLGRNCSDVLDAFTSLVGKARLKPRYALGYHQGRYGMEDRNAVETLAREYREYQIPIDGLHIDVDIQRKHKTFTIDHERFPAPKEMFAGLRSLGYKCSTNITPIISNQDPDESGDPDHPRYDTYYSGKEKNYFVVDKRIRADKPDAKTYYCYQGGEEHSYTLDSDAPFNDGAPYIGEVNYGHGGTTGNYPDFGKREVRDWWGEQYQTLFDMGLEMVWQDMTTPCIDKSRGDMLGFPSRLLVTDDFTKAYDPEDSTSLYQESPAFTVWNLYSYNLHKATYHGLNHLRGRENKRNFIIGRGCFSGMHRFAALWTGDNASEWDFLRINVAQVLSLGLTGQAICGQDIGGFEPKDNEQWADPELLIRWTAAGAFLPWFRNHYIAKDNIKLFQEPYAYQQLVDAGKVAPNEAPIYSSVLPVCKYYIELRYRLMQLFYDAMFENTLNGMPICRPLFLTDEQDEALLNDKLVFINNQFMVRNDLLIAPVLEKQSQENSFGKRQVYLPAGSRWYSYMDNRRPLQASVEGGTTIGDFDASINADSNHIGFIVPMYVRHGAVIPTIELEQYVGERNEKGLPNPITLNIYPGADGEYTMYLDDGVSRSSAPAGDPNFGADPQAKSEYRETRITHRYNGRGKRLVRIERLHDGYTPKMEKHFFVAILHDPAEAAGANGCLRSVTIGASELPCLTYGSTQQRASQLSTAGENGWYYNEDLRISFIKVFDVSALIEMELVYNE</sequence>
<name>A0A845L9K7_9FIRM</name>
<dbReference type="InterPro" id="IPR000322">
    <property type="entry name" value="Glyco_hydro_31_TIM"/>
</dbReference>